<keyword evidence="4" id="KW-0862">Zinc</keyword>
<dbReference type="OrthoDB" id="9796020at2"/>
<evidence type="ECO:0000259" key="6">
    <source>
        <dbReference type="Pfam" id="PF22429"/>
    </source>
</evidence>
<dbReference type="InterPro" id="IPR055156">
    <property type="entry name" value="HutF-like_N"/>
</dbReference>
<keyword evidence="8" id="KW-1185">Reference proteome</keyword>
<dbReference type="NCBIfam" id="NF006684">
    <property type="entry name" value="PRK09229.1-5"/>
    <property type="match status" value="1"/>
</dbReference>
<dbReference type="InterPro" id="IPR011059">
    <property type="entry name" value="Metal-dep_hydrolase_composite"/>
</dbReference>
<proteinExistence type="predicted"/>
<dbReference type="PANTHER" id="PTHR11271:SF48">
    <property type="entry name" value="AMIDOHYDROLASE-RELATED DOMAIN-CONTAINING PROTEIN"/>
    <property type="match status" value="1"/>
</dbReference>
<feature type="domain" description="Formimidoylglutamate deiminase N-terminal" evidence="6">
    <location>
        <begin position="1"/>
        <end position="43"/>
    </location>
</feature>
<dbReference type="NCBIfam" id="TIGR02022">
    <property type="entry name" value="hutF"/>
    <property type="match status" value="1"/>
</dbReference>
<dbReference type="Gene3D" id="3.20.20.140">
    <property type="entry name" value="Metal-dependent hydrolases"/>
    <property type="match status" value="1"/>
</dbReference>
<organism evidence="7 8">
    <name type="scientific">Rhodovarius crocodyli</name>
    <dbReference type="NCBI Taxonomy" id="1979269"/>
    <lineage>
        <taxon>Bacteria</taxon>
        <taxon>Pseudomonadati</taxon>
        <taxon>Pseudomonadota</taxon>
        <taxon>Alphaproteobacteria</taxon>
        <taxon>Acetobacterales</taxon>
        <taxon>Roseomonadaceae</taxon>
        <taxon>Rhodovarius</taxon>
    </lineage>
</organism>
<dbReference type="InterPro" id="IPR051607">
    <property type="entry name" value="Metallo-dep_hydrolases"/>
</dbReference>
<reference evidence="7 8" key="1">
    <citation type="submission" date="2019-01" db="EMBL/GenBank/DDBJ databases">
        <authorList>
            <person name="Chen W.-M."/>
        </authorList>
    </citation>
    <scope>NUCLEOTIDE SEQUENCE [LARGE SCALE GENOMIC DNA]</scope>
    <source>
        <strain evidence="7 8">CCP-6</strain>
    </source>
</reference>
<dbReference type="InterPro" id="IPR006680">
    <property type="entry name" value="Amidohydro-rel"/>
</dbReference>
<protein>
    <submittedName>
        <fullName evidence="7">Formimidoylglutamate deiminase</fullName>
        <ecNumber evidence="7">3.5.3.13</ecNumber>
    </submittedName>
</protein>
<keyword evidence="3 7" id="KW-0378">Hydrolase</keyword>
<evidence type="ECO:0000256" key="1">
    <source>
        <dbReference type="ARBA" id="ARBA00001947"/>
    </source>
</evidence>
<comment type="cofactor">
    <cofactor evidence="1">
        <name>Zn(2+)</name>
        <dbReference type="ChEBI" id="CHEBI:29105"/>
    </cofactor>
</comment>
<dbReference type="GO" id="GO:0046872">
    <property type="term" value="F:metal ion binding"/>
    <property type="evidence" value="ECO:0007669"/>
    <property type="project" value="UniProtKB-KW"/>
</dbReference>
<evidence type="ECO:0000256" key="2">
    <source>
        <dbReference type="ARBA" id="ARBA00022723"/>
    </source>
</evidence>
<dbReference type="RefSeq" id="WP_127788073.1">
    <property type="nucleotide sequence ID" value="NZ_SACL01000004.1"/>
</dbReference>
<dbReference type="SUPFAM" id="SSF51556">
    <property type="entry name" value="Metallo-dependent hydrolases"/>
    <property type="match status" value="1"/>
</dbReference>
<dbReference type="GO" id="GO:0019239">
    <property type="term" value="F:deaminase activity"/>
    <property type="evidence" value="ECO:0007669"/>
    <property type="project" value="TreeGrafter"/>
</dbReference>
<name>A0A437MEP4_9PROT</name>
<sequence>MTSFFAAEALLPEGWARDVLIEADAAGTITSVTMGAQPGGARRLGLVVPGLPNLHSHAFQRAMAGRADRRSAGTDSFWTWRNAMYAVVARMNPDSAEAVAAMLHAECLERGYTHLCEFHYLHHQPDGTPYAAREEMSLRHIAAAETSGIGLTLLPSLYRHGGIFGVEPNPGQRPFLNDLDQFMGMMGALDRHRGPRVALGVAPHSLRAVTPAMLQALDENWQGPIHLHLAEQRREVEECVDATGMRPAEWVLEHGFAGPRWVFIHATHLDDAEVVALGQSGSIAGLCPHTEASLGDGIFRLPEWLAVGGALGVGSDSQVSLDPAEELRQLETSQRLALEQRSVATSEAEPYPAGMLYRASLSGGARAAGAPIGAIAPGLRCDLVELDTTHPDLIDLSGDAALDAWVFGPGRGVVKTTLVAGRVLVEEGRHIAMPAIRAGYVKAMRDIWA</sequence>
<dbReference type="EMBL" id="SACL01000004">
    <property type="protein sequence ID" value="RVT96140.1"/>
    <property type="molecule type" value="Genomic_DNA"/>
</dbReference>
<dbReference type="PANTHER" id="PTHR11271">
    <property type="entry name" value="GUANINE DEAMINASE"/>
    <property type="match status" value="1"/>
</dbReference>
<evidence type="ECO:0000313" key="8">
    <source>
        <dbReference type="Proteomes" id="UP000282957"/>
    </source>
</evidence>
<dbReference type="EC" id="3.5.3.13" evidence="7"/>
<evidence type="ECO:0000259" key="5">
    <source>
        <dbReference type="Pfam" id="PF01979"/>
    </source>
</evidence>
<comment type="caution">
    <text evidence="7">The sequence shown here is derived from an EMBL/GenBank/DDBJ whole genome shotgun (WGS) entry which is preliminary data.</text>
</comment>
<dbReference type="InterPro" id="IPR010252">
    <property type="entry name" value="HutF"/>
</dbReference>
<evidence type="ECO:0000256" key="3">
    <source>
        <dbReference type="ARBA" id="ARBA00022801"/>
    </source>
</evidence>
<dbReference type="GO" id="GO:0050416">
    <property type="term" value="F:formimidoylglutamate deiminase activity"/>
    <property type="evidence" value="ECO:0007669"/>
    <property type="project" value="UniProtKB-EC"/>
</dbReference>
<evidence type="ECO:0000256" key="4">
    <source>
        <dbReference type="ARBA" id="ARBA00022833"/>
    </source>
</evidence>
<dbReference type="Pfam" id="PF01979">
    <property type="entry name" value="Amidohydro_1"/>
    <property type="match status" value="1"/>
</dbReference>
<evidence type="ECO:0000313" key="7">
    <source>
        <dbReference type="EMBL" id="RVT96140.1"/>
    </source>
</evidence>
<accession>A0A437MEP4</accession>
<dbReference type="InterPro" id="IPR032466">
    <property type="entry name" value="Metal_Hydrolase"/>
</dbReference>
<dbReference type="GO" id="GO:0005829">
    <property type="term" value="C:cytosol"/>
    <property type="evidence" value="ECO:0007669"/>
    <property type="project" value="TreeGrafter"/>
</dbReference>
<feature type="domain" description="Amidohydrolase-related" evidence="5">
    <location>
        <begin position="46"/>
        <end position="423"/>
    </location>
</feature>
<gene>
    <name evidence="7" type="ORF">EOD42_13545</name>
</gene>
<dbReference type="AlphaFoldDB" id="A0A437MEP4"/>
<dbReference type="Gene3D" id="2.30.40.10">
    <property type="entry name" value="Urease, subunit C, domain 1"/>
    <property type="match status" value="1"/>
</dbReference>
<dbReference type="NCBIfam" id="NF006681">
    <property type="entry name" value="PRK09229.1-2"/>
    <property type="match status" value="1"/>
</dbReference>
<dbReference type="SUPFAM" id="SSF51338">
    <property type="entry name" value="Composite domain of metallo-dependent hydrolases"/>
    <property type="match status" value="1"/>
</dbReference>
<dbReference type="Proteomes" id="UP000282957">
    <property type="component" value="Unassembled WGS sequence"/>
</dbReference>
<keyword evidence="2" id="KW-0479">Metal-binding</keyword>
<dbReference type="Pfam" id="PF22429">
    <property type="entry name" value="HutF_N"/>
    <property type="match status" value="1"/>
</dbReference>